<dbReference type="Gene3D" id="3.40.190.10">
    <property type="entry name" value="Periplasmic binding protein-like II"/>
    <property type="match status" value="1"/>
</dbReference>
<dbReference type="PANTHER" id="PTHR33376:SF5">
    <property type="entry name" value="EXTRACYTOPLASMIC SOLUTE RECEPTOR PROTEIN"/>
    <property type="match status" value="1"/>
</dbReference>
<name>A0ABZ3H5S3_9BACT</name>
<dbReference type="InterPro" id="IPR018389">
    <property type="entry name" value="DctP_fam"/>
</dbReference>
<reference evidence="2 3" key="1">
    <citation type="submission" date="2024-03" db="EMBL/GenBank/DDBJ databases">
        <title>Sulfurimonas sp. HSL3-1.</title>
        <authorList>
            <person name="Wang S."/>
        </authorList>
    </citation>
    <scope>NUCLEOTIDE SEQUENCE [LARGE SCALE GENOMIC DNA]</scope>
    <source>
        <strain evidence="2 3">HSL3-1</strain>
    </source>
</reference>
<evidence type="ECO:0000256" key="1">
    <source>
        <dbReference type="ARBA" id="ARBA00022729"/>
    </source>
</evidence>
<dbReference type="EMBL" id="CP147920">
    <property type="protein sequence ID" value="XAU13890.1"/>
    <property type="molecule type" value="Genomic_DNA"/>
</dbReference>
<dbReference type="RefSeq" id="WP_345971703.1">
    <property type="nucleotide sequence ID" value="NZ_CP147920.1"/>
</dbReference>
<organism evidence="2 3">
    <name type="scientific">Sulfurimonas diazotrophicus</name>
    <dbReference type="NCBI Taxonomy" id="3131939"/>
    <lineage>
        <taxon>Bacteria</taxon>
        <taxon>Pseudomonadati</taxon>
        <taxon>Campylobacterota</taxon>
        <taxon>Epsilonproteobacteria</taxon>
        <taxon>Campylobacterales</taxon>
        <taxon>Sulfurimonadaceae</taxon>
        <taxon>Sulfurimonas</taxon>
    </lineage>
</organism>
<dbReference type="Gene3D" id="3.40.190.170">
    <property type="entry name" value="Bacterial extracellular solute-binding protein, family 7"/>
    <property type="match status" value="1"/>
</dbReference>
<sequence length="378" mass="41803">MNRRTFLTTAAAATSSAVLLEGCNDSNRVAIDYSKHPKQHDTADKSVNVNRGKKTELKIATSWPAHFPIMGTGVDRFAERVAQISGGQLSIKLFPKNTLVPALAVFDAASSGQIDGFHSGPYYWKGKNAAFSLFSGFPFGMTAEELNGWILYGGGMELWRELYGRYNLHPFAGGNTNIQMGGWFRKPIETLEDMNGLKMRIPGLGGEVMSKLGVNPVLLPAGEIYTSLERGVIDATEWVGPYLDMKMGFYKVAPYYYSGWHEPGSILEMTFSKHTWERLSPEQQAIIECAVSELNSTMTFEFQAKNAEAMASLEANGVKLMRFPDAVTEAAKKALTEVVAEQSAQSADFKRVFESASRYLAKSKVFSDASLRYFLNVR</sequence>
<gene>
    <name evidence="2" type="primary">dctP</name>
    <name evidence="2" type="ORF">WCY31_06425</name>
</gene>
<accession>A0ABZ3H5S3</accession>
<dbReference type="PANTHER" id="PTHR33376">
    <property type="match status" value="1"/>
</dbReference>
<dbReference type="NCBIfam" id="NF037995">
    <property type="entry name" value="TRAP_S1"/>
    <property type="match status" value="1"/>
</dbReference>
<keyword evidence="3" id="KW-1185">Reference proteome</keyword>
<protein>
    <submittedName>
        <fullName evidence="2">TRAP transporter substrate-binding protein DctP</fullName>
    </submittedName>
</protein>
<dbReference type="InterPro" id="IPR026289">
    <property type="entry name" value="SBP_TakP-like"/>
</dbReference>
<keyword evidence="1" id="KW-0732">Signal</keyword>
<dbReference type="Proteomes" id="UP001447842">
    <property type="component" value="Chromosome"/>
</dbReference>
<dbReference type="PIRSF" id="PIRSF039026">
    <property type="entry name" value="SiaP"/>
    <property type="match status" value="1"/>
</dbReference>
<evidence type="ECO:0000313" key="3">
    <source>
        <dbReference type="Proteomes" id="UP001447842"/>
    </source>
</evidence>
<dbReference type="Pfam" id="PF03480">
    <property type="entry name" value="DctP"/>
    <property type="match status" value="1"/>
</dbReference>
<proteinExistence type="predicted"/>
<evidence type="ECO:0000313" key="2">
    <source>
        <dbReference type="EMBL" id="XAU13890.1"/>
    </source>
</evidence>
<dbReference type="InterPro" id="IPR038404">
    <property type="entry name" value="TRAP_DctP_sf"/>
</dbReference>